<sequence length="236" mass="26880">MIYPQKLTTRVYLKKSLQLFIEKKKKTTENSYENQLIRVLKERRVSDDPVTSFLMSLAPQIRKMTEDQQNQVYIEMIQIVQKVKASKNSDQIQPQSIPSSINNSTLQPLQYSYNNSNSYPTYPFNFHLPTTSYISSASPTPSTNANMPINYEPHNIAGNNSNIHRHQVYYPHSQSSALTPQLPVTPNDTATVNSYYSQKNSPHTESSTTSVPTGHSDNSYYTKNLTPYNTDNTNSQ</sequence>
<dbReference type="PROSITE" id="PS51031">
    <property type="entry name" value="BESS"/>
    <property type="match status" value="1"/>
</dbReference>
<dbReference type="EMBL" id="CARXXK010000002">
    <property type="protein sequence ID" value="CAI6359816.1"/>
    <property type="molecule type" value="Genomic_DNA"/>
</dbReference>
<dbReference type="GO" id="GO:0005634">
    <property type="term" value="C:nucleus"/>
    <property type="evidence" value="ECO:0007669"/>
    <property type="project" value="UniProtKB-SubCell"/>
</dbReference>
<accession>A0AAV0WWF6</accession>
<protein>
    <recommendedName>
        <fullName evidence="3">BESS domain-containing protein</fullName>
    </recommendedName>
</protein>
<comment type="subcellular location">
    <subcellularLocation>
        <location evidence="1">Nucleus</location>
    </subcellularLocation>
</comment>
<proteinExistence type="predicted"/>
<feature type="domain" description="BESS" evidence="3">
    <location>
        <begin position="47"/>
        <end position="86"/>
    </location>
</feature>
<dbReference type="Pfam" id="PF02944">
    <property type="entry name" value="BESS"/>
    <property type="match status" value="1"/>
</dbReference>
<evidence type="ECO:0000256" key="2">
    <source>
        <dbReference type="SAM" id="MobiDB-lite"/>
    </source>
</evidence>
<evidence type="ECO:0000259" key="3">
    <source>
        <dbReference type="PROSITE" id="PS51031"/>
    </source>
</evidence>
<keyword evidence="1" id="KW-0539">Nucleus</keyword>
<evidence type="ECO:0000313" key="5">
    <source>
        <dbReference type="Proteomes" id="UP001160148"/>
    </source>
</evidence>
<dbReference type="GO" id="GO:0003677">
    <property type="term" value="F:DNA binding"/>
    <property type="evidence" value="ECO:0007669"/>
    <property type="project" value="InterPro"/>
</dbReference>
<reference evidence="4 5" key="1">
    <citation type="submission" date="2023-01" db="EMBL/GenBank/DDBJ databases">
        <authorList>
            <person name="Whitehead M."/>
        </authorList>
    </citation>
    <scope>NUCLEOTIDE SEQUENCE [LARGE SCALE GENOMIC DNA]</scope>
</reference>
<name>A0AAV0WWF6_9HEMI</name>
<keyword evidence="5" id="KW-1185">Reference proteome</keyword>
<comment type="caution">
    <text evidence="4">The sequence shown here is derived from an EMBL/GenBank/DDBJ whole genome shotgun (WGS) entry which is preliminary data.</text>
</comment>
<dbReference type="InterPro" id="IPR004210">
    <property type="entry name" value="BESS_motif"/>
</dbReference>
<evidence type="ECO:0000313" key="4">
    <source>
        <dbReference type="EMBL" id="CAI6359816.1"/>
    </source>
</evidence>
<dbReference type="Proteomes" id="UP001160148">
    <property type="component" value="Unassembled WGS sequence"/>
</dbReference>
<organism evidence="4 5">
    <name type="scientific">Macrosiphum euphorbiae</name>
    <name type="common">potato aphid</name>
    <dbReference type="NCBI Taxonomy" id="13131"/>
    <lineage>
        <taxon>Eukaryota</taxon>
        <taxon>Metazoa</taxon>
        <taxon>Ecdysozoa</taxon>
        <taxon>Arthropoda</taxon>
        <taxon>Hexapoda</taxon>
        <taxon>Insecta</taxon>
        <taxon>Pterygota</taxon>
        <taxon>Neoptera</taxon>
        <taxon>Paraneoptera</taxon>
        <taxon>Hemiptera</taxon>
        <taxon>Sternorrhyncha</taxon>
        <taxon>Aphidomorpha</taxon>
        <taxon>Aphidoidea</taxon>
        <taxon>Aphididae</taxon>
        <taxon>Macrosiphini</taxon>
        <taxon>Macrosiphum</taxon>
    </lineage>
</organism>
<evidence type="ECO:0000256" key="1">
    <source>
        <dbReference type="PROSITE-ProRule" id="PRU00371"/>
    </source>
</evidence>
<feature type="region of interest" description="Disordered" evidence="2">
    <location>
        <begin position="172"/>
        <end position="236"/>
    </location>
</feature>
<dbReference type="AlphaFoldDB" id="A0AAV0WWF6"/>
<gene>
    <name evidence="4" type="ORF">MEUPH1_LOCUS15189</name>
</gene>